<proteinExistence type="predicted"/>
<evidence type="ECO:0000313" key="2">
    <source>
        <dbReference type="EMBL" id="GIY63590.1"/>
    </source>
</evidence>
<feature type="region of interest" description="Disordered" evidence="1">
    <location>
        <begin position="1"/>
        <end position="25"/>
    </location>
</feature>
<protein>
    <submittedName>
        <fullName evidence="2">Uncharacterized protein</fullName>
    </submittedName>
</protein>
<accession>A0AAV4V0U5</accession>
<keyword evidence="3" id="KW-1185">Reference proteome</keyword>
<comment type="caution">
    <text evidence="2">The sequence shown here is derived from an EMBL/GenBank/DDBJ whole genome shotgun (WGS) entry which is preliminary data.</text>
</comment>
<evidence type="ECO:0000256" key="1">
    <source>
        <dbReference type="SAM" id="MobiDB-lite"/>
    </source>
</evidence>
<dbReference type="Proteomes" id="UP001054837">
    <property type="component" value="Unassembled WGS sequence"/>
</dbReference>
<feature type="compositionally biased region" description="Basic and acidic residues" evidence="1">
    <location>
        <begin position="52"/>
        <end position="80"/>
    </location>
</feature>
<gene>
    <name evidence="2" type="ORF">CDAR_442461</name>
</gene>
<dbReference type="AlphaFoldDB" id="A0AAV4V0U5"/>
<name>A0AAV4V0U5_9ARAC</name>
<evidence type="ECO:0000313" key="3">
    <source>
        <dbReference type="Proteomes" id="UP001054837"/>
    </source>
</evidence>
<dbReference type="EMBL" id="BPLQ01012194">
    <property type="protein sequence ID" value="GIY63590.1"/>
    <property type="molecule type" value="Genomic_DNA"/>
</dbReference>
<feature type="compositionally biased region" description="Basic and acidic residues" evidence="1">
    <location>
        <begin position="1"/>
        <end position="24"/>
    </location>
</feature>
<feature type="region of interest" description="Disordered" evidence="1">
    <location>
        <begin position="40"/>
        <end position="86"/>
    </location>
</feature>
<reference evidence="2 3" key="1">
    <citation type="submission" date="2021-06" db="EMBL/GenBank/DDBJ databases">
        <title>Caerostris darwini draft genome.</title>
        <authorList>
            <person name="Kono N."/>
            <person name="Arakawa K."/>
        </authorList>
    </citation>
    <scope>NUCLEOTIDE SEQUENCE [LARGE SCALE GENOMIC DNA]</scope>
</reference>
<organism evidence="2 3">
    <name type="scientific">Caerostris darwini</name>
    <dbReference type="NCBI Taxonomy" id="1538125"/>
    <lineage>
        <taxon>Eukaryota</taxon>
        <taxon>Metazoa</taxon>
        <taxon>Ecdysozoa</taxon>
        <taxon>Arthropoda</taxon>
        <taxon>Chelicerata</taxon>
        <taxon>Arachnida</taxon>
        <taxon>Araneae</taxon>
        <taxon>Araneomorphae</taxon>
        <taxon>Entelegynae</taxon>
        <taxon>Araneoidea</taxon>
        <taxon>Araneidae</taxon>
        <taxon>Caerostris</taxon>
    </lineage>
</organism>
<sequence length="205" mass="22928">MRSEISEDRQERDRTLLEKEDPKKPSIRFNLAWDATIHAELDDTGTYTAEASQRDRNTRTKEGQTRKIDAQKKHGKKNIEDATPAEPAFVIKEEPIEFEVLATEFDPDPSTSADIAIQNAKKYNGDSIGVYPAFVVKEEPIEFDPEPSADTVFMDEFVVSSEDYTGSCAHVPPSSKHNSHVTLSVACLGSSKNRDGGQYVQKHIQ</sequence>